<feature type="region of interest" description="Disordered" evidence="1">
    <location>
        <begin position="863"/>
        <end position="884"/>
    </location>
</feature>
<evidence type="ECO:0008006" key="6">
    <source>
        <dbReference type="Google" id="ProtNLM"/>
    </source>
</evidence>
<dbReference type="EMBL" id="JADCNM010000009">
    <property type="protein sequence ID" value="KAG0469116.1"/>
    <property type="molecule type" value="Genomic_DNA"/>
</dbReference>
<feature type="compositionally biased region" description="Polar residues" evidence="1">
    <location>
        <begin position="7"/>
        <end position="20"/>
    </location>
</feature>
<feature type="compositionally biased region" description="Basic residues" evidence="1">
    <location>
        <begin position="708"/>
        <end position="717"/>
    </location>
</feature>
<dbReference type="CDD" id="cd05402">
    <property type="entry name" value="NT_PAP_TUTase"/>
    <property type="match status" value="1"/>
</dbReference>
<dbReference type="InterPro" id="IPR058921">
    <property type="entry name" value="PAP/OAS1-rel"/>
</dbReference>
<dbReference type="AlphaFoldDB" id="A0A835Q9U4"/>
<gene>
    <name evidence="4" type="ORF">HPP92_018444</name>
</gene>
<proteinExistence type="predicted"/>
<dbReference type="InterPro" id="IPR054708">
    <property type="entry name" value="MTPAP-like_central"/>
</dbReference>
<dbReference type="SUPFAM" id="SSF81631">
    <property type="entry name" value="PAP/OAS1 substrate-binding domain"/>
    <property type="match status" value="1"/>
</dbReference>
<dbReference type="Gene3D" id="3.30.460.10">
    <property type="entry name" value="Beta Polymerase, domain 2"/>
    <property type="match status" value="1"/>
</dbReference>
<name>A0A835Q9U4_VANPL</name>
<evidence type="ECO:0000256" key="1">
    <source>
        <dbReference type="SAM" id="MobiDB-lite"/>
    </source>
</evidence>
<feature type="domain" description="PAP/OAS1 substrate-binding-related" evidence="3">
    <location>
        <begin position="182"/>
        <end position="375"/>
    </location>
</feature>
<dbReference type="SUPFAM" id="SSF81301">
    <property type="entry name" value="Nucleotidyltransferase"/>
    <property type="match status" value="1"/>
</dbReference>
<comment type="caution">
    <text evidence="4">The sequence shown here is derived from an EMBL/GenBank/DDBJ whole genome shotgun (WGS) entry which is preliminary data.</text>
</comment>
<dbReference type="OrthoDB" id="273917at2759"/>
<feature type="region of interest" description="Disordered" evidence="1">
    <location>
        <begin position="1"/>
        <end position="30"/>
    </location>
</feature>
<protein>
    <recommendedName>
        <fullName evidence="6">Polymerase nucleotidyl transferase domain-containing protein</fullName>
    </recommendedName>
</protein>
<feature type="region of interest" description="Disordered" evidence="1">
    <location>
        <begin position="689"/>
        <end position="733"/>
    </location>
</feature>
<dbReference type="PANTHER" id="PTHR45979">
    <property type="entry name" value="PAP/OAS1 SUBSTRATE-BINDING DOMAIN SUPERFAMILY"/>
    <property type="match status" value="1"/>
</dbReference>
<evidence type="ECO:0000313" key="4">
    <source>
        <dbReference type="EMBL" id="KAG0469116.1"/>
    </source>
</evidence>
<dbReference type="InterPro" id="IPR058920">
    <property type="entry name" value="PAP-OAS1-bd-rel"/>
</dbReference>
<dbReference type="Gene3D" id="1.10.1410.10">
    <property type="match status" value="1"/>
</dbReference>
<dbReference type="Proteomes" id="UP000639772">
    <property type="component" value="Chromosome 9"/>
</dbReference>
<dbReference type="InterPro" id="IPR043519">
    <property type="entry name" value="NT_sf"/>
</dbReference>
<sequence length="884" mass="97905">MGDLQLWPQQPDGTSSSSADSDPPLHPTSSILHPAAIGADTWRLADQATQEIIQLIQPTLASEQRRKAIVEYVQNLMRGFFSTEVFPFGSVPLKTYLPDGDIDLTVITFLNSEDTLVTELCSVLELEGHNKDARFEVKDVQYIHAEVKVVKCLVQNVVVDISFNQSGGLSTLCFLEQVDRFIGKHHLFKRSIILIKAWCYYESRILGAHHGLLSTYALEMLVLYIFHHFHSFLDGPFAVLFWFLDYYSKFDWDNYCISLSGPIPVSSLPELSPETAGNDDRELLLTRDDFLKSCVDSFSVAIRGLENNSRTFIKKHLNIVDPLRESNNLGRSVSKGNFYRIRSAFTYGARKLGHLLQLPDGNIRDEVNLFFTNTMDRHGSGERPDVQDLISMCQDSSSVEANGSLFVHSTDKKENTYNFRSGSHTTDAHRDLNEEIKNIKISLLDVNEGRTPLQKSSALKPKNGIQMESSGAQMHDISFGNPTSNGENCMASVSTCESGFPSSDRPCLSTQGLHVPESGNSKELSSDLIDPANMVSSDCVSINSALALNEEINAPVQLDSCEVNSSSHTSSWGISNNGEILHFADNIHWRNRGSDTSGTFQLRNEFADLSGDYEIHWSSLVYAQCYQAQLMGSYFGPFHWPPSHPYHQNKELSHGNMYAPLNANGANRPAFSPTFYYTQINQRFLSRAYGGEDVPKPRGTGTYLPNTRTHKERHSPGRGKNPMNANQIPRPWNNGRADMSYGMGFIERGPNEAATQTVVPVFGGNGRGKPPLVDIPKAPSRPALKGSPHGNVVHTPLDYCNLEFGSLGPVSLVIPTTEHGKKLDFINSSVQGAGIRNTASSIQSPVINSNSSRERSSETYLLKEDDFPPLSGGRAAVEKDYAHG</sequence>
<evidence type="ECO:0000313" key="5">
    <source>
        <dbReference type="Proteomes" id="UP000639772"/>
    </source>
</evidence>
<evidence type="ECO:0000259" key="2">
    <source>
        <dbReference type="Pfam" id="PF22600"/>
    </source>
</evidence>
<organism evidence="4 5">
    <name type="scientific">Vanilla planifolia</name>
    <name type="common">Vanilla</name>
    <dbReference type="NCBI Taxonomy" id="51239"/>
    <lineage>
        <taxon>Eukaryota</taxon>
        <taxon>Viridiplantae</taxon>
        <taxon>Streptophyta</taxon>
        <taxon>Embryophyta</taxon>
        <taxon>Tracheophyta</taxon>
        <taxon>Spermatophyta</taxon>
        <taxon>Magnoliopsida</taxon>
        <taxon>Liliopsida</taxon>
        <taxon>Asparagales</taxon>
        <taxon>Orchidaceae</taxon>
        <taxon>Vanilloideae</taxon>
        <taxon>Vanilleae</taxon>
        <taxon>Vanilla</taxon>
    </lineage>
</organism>
<dbReference type="Pfam" id="PF26180">
    <property type="entry name" value="PAP-OAS1"/>
    <property type="match status" value="1"/>
</dbReference>
<reference evidence="4 5" key="1">
    <citation type="journal article" date="2020" name="Nat. Food">
        <title>A phased Vanilla planifolia genome enables genetic improvement of flavour and production.</title>
        <authorList>
            <person name="Hasing T."/>
            <person name="Tang H."/>
            <person name="Brym M."/>
            <person name="Khazi F."/>
            <person name="Huang T."/>
            <person name="Chambers A.H."/>
        </authorList>
    </citation>
    <scope>NUCLEOTIDE SEQUENCE [LARGE SCALE GENOMIC DNA]</scope>
    <source>
        <tissue evidence="4">Leaf</tissue>
    </source>
</reference>
<accession>A0A835Q9U4</accession>
<evidence type="ECO:0000259" key="3">
    <source>
        <dbReference type="Pfam" id="PF26180"/>
    </source>
</evidence>
<dbReference type="PANTHER" id="PTHR45979:SF2">
    <property type="entry name" value="PAP_OAS1 SUBSTRATE-BINDING DOMAIN SUPERFAMILY"/>
    <property type="match status" value="1"/>
</dbReference>
<dbReference type="Pfam" id="PF22600">
    <property type="entry name" value="MTPAP-like_central"/>
    <property type="match status" value="1"/>
</dbReference>
<feature type="domain" description="Poly(A) RNA polymerase mitochondrial-like central palm" evidence="2">
    <location>
        <begin position="49"/>
        <end position="170"/>
    </location>
</feature>